<dbReference type="Gene3D" id="1.10.510.10">
    <property type="entry name" value="Transferase(Phosphotransferase) domain 1"/>
    <property type="match status" value="1"/>
</dbReference>
<feature type="region of interest" description="Disordered" evidence="6">
    <location>
        <begin position="73"/>
        <end position="118"/>
    </location>
</feature>
<evidence type="ECO:0000256" key="4">
    <source>
        <dbReference type="ARBA" id="ARBA00022777"/>
    </source>
</evidence>
<evidence type="ECO:0000256" key="6">
    <source>
        <dbReference type="SAM" id="MobiDB-lite"/>
    </source>
</evidence>
<keyword evidence="1" id="KW-0723">Serine/threonine-protein kinase</keyword>
<keyword evidence="4" id="KW-0418">Kinase</keyword>
<name>A0A835N2G5_9ROSI</name>
<evidence type="ECO:0000256" key="2">
    <source>
        <dbReference type="ARBA" id="ARBA00022679"/>
    </source>
</evidence>
<dbReference type="GO" id="GO:0004674">
    <property type="term" value="F:protein serine/threonine kinase activity"/>
    <property type="evidence" value="ECO:0007669"/>
    <property type="project" value="UniProtKB-KW"/>
</dbReference>
<comment type="caution">
    <text evidence="7">The sequence shown here is derived from an EMBL/GenBank/DDBJ whole genome shotgun (WGS) entry which is preliminary data.</text>
</comment>
<dbReference type="AlphaFoldDB" id="A0A835N2G5"/>
<keyword evidence="3" id="KW-0547">Nucleotide-binding</keyword>
<dbReference type="PANTHER" id="PTHR27002">
    <property type="entry name" value="RECEPTOR-LIKE SERINE/THREONINE-PROTEIN KINASE SD1-8"/>
    <property type="match status" value="1"/>
</dbReference>
<dbReference type="GO" id="GO:0005886">
    <property type="term" value="C:plasma membrane"/>
    <property type="evidence" value="ECO:0007669"/>
    <property type="project" value="TreeGrafter"/>
</dbReference>
<reference evidence="7 8" key="1">
    <citation type="submission" date="2020-10" db="EMBL/GenBank/DDBJ databases">
        <title>Plant Genome Project.</title>
        <authorList>
            <person name="Zhang R.-G."/>
        </authorList>
    </citation>
    <scope>NUCLEOTIDE SEQUENCE [LARGE SCALE GENOMIC DNA]</scope>
    <source>
        <strain evidence="7">FAFU-HL-1</strain>
        <tissue evidence="7">Leaf</tissue>
    </source>
</reference>
<keyword evidence="2" id="KW-0808">Transferase</keyword>
<evidence type="ECO:0000313" key="8">
    <source>
        <dbReference type="Proteomes" id="UP000657918"/>
    </source>
</evidence>
<dbReference type="Proteomes" id="UP000657918">
    <property type="component" value="Unassembled WGS sequence"/>
</dbReference>
<keyword evidence="8" id="KW-1185">Reference proteome</keyword>
<gene>
    <name evidence="7" type="ORF">SADUNF_Sadunf07G0103700</name>
</gene>
<keyword evidence="5" id="KW-0067">ATP-binding</keyword>
<dbReference type="EMBL" id="JADGMS010000007">
    <property type="protein sequence ID" value="KAF9679088.1"/>
    <property type="molecule type" value="Genomic_DNA"/>
</dbReference>
<evidence type="ECO:0000313" key="7">
    <source>
        <dbReference type="EMBL" id="KAF9679088.1"/>
    </source>
</evidence>
<evidence type="ECO:0000256" key="3">
    <source>
        <dbReference type="ARBA" id="ARBA00022741"/>
    </source>
</evidence>
<evidence type="ECO:0000256" key="1">
    <source>
        <dbReference type="ARBA" id="ARBA00022527"/>
    </source>
</evidence>
<feature type="compositionally biased region" description="Low complexity" evidence="6">
    <location>
        <begin position="96"/>
        <end position="106"/>
    </location>
</feature>
<sequence>MSTALVFWFGDCHRHGKHWTNGTVQELMDSTLGGQWPENEILKCILIGLLCVQEAAADRPTTSQIVMMLNAAPPRPGFYVSKANPRSVSGTEDSDSTQLSLSSQPSINGVSITELDPL</sequence>
<accession>A0A835N2G5</accession>
<proteinExistence type="predicted"/>
<dbReference type="OrthoDB" id="661987at2759"/>
<organism evidence="7 8">
    <name type="scientific">Salix dunnii</name>
    <dbReference type="NCBI Taxonomy" id="1413687"/>
    <lineage>
        <taxon>Eukaryota</taxon>
        <taxon>Viridiplantae</taxon>
        <taxon>Streptophyta</taxon>
        <taxon>Embryophyta</taxon>
        <taxon>Tracheophyta</taxon>
        <taxon>Spermatophyta</taxon>
        <taxon>Magnoliopsida</taxon>
        <taxon>eudicotyledons</taxon>
        <taxon>Gunneridae</taxon>
        <taxon>Pentapetalae</taxon>
        <taxon>rosids</taxon>
        <taxon>fabids</taxon>
        <taxon>Malpighiales</taxon>
        <taxon>Salicaceae</taxon>
        <taxon>Saliceae</taxon>
        <taxon>Salix</taxon>
    </lineage>
</organism>
<dbReference type="GO" id="GO:0005524">
    <property type="term" value="F:ATP binding"/>
    <property type="evidence" value="ECO:0007669"/>
    <property type="project" value="UniProtKB-KW"/>
</dbReference>
<dbReference type="PANTHER" id="PTHR27002:SF1040">
    <property type="entry name" value="OS07G0538400 PROTEIN"/>
    <property type="match status" value="1"/>
</dbReference>
<evidence type="ECO:0000256" key="5">
    <source>
        <dbReference type="ARBA" id="ARBA00022840"/>
    </source>
</evidence>
<evidence type="ECO:0008006" key="9">
    <source>
        <dbReference type="Google" id="ProtNLM"/>
    </source>
</evidence>
<protein>
    <recommendedName>
        <fullName evidence="9">S-locus receptor kinase C-terminal domain-containing protein</fullName>
    </recommendedName>
</protein>